<dbReference type="InterPro" id="IPR045455">
    <property type="entry name" value="NrS-1_pol-like_helicase"/>
</dbReference>
<dbReference type="AlphaFoldDB" id="Q2V6R2"/>
<dbReference type="InterPro" id="IPR027417">
    <property type="entry name" value="P-loop_NTPase"/>
</dbReference>
<sequence length="478" mass="54510">MNTENNVTPITETAKSSPNHSIGFDDEISRKIQERVTVLNETFTHVVNNGKNYVCRVSKNQLNKQYLEFFNIKEFQSLLLNEPKIVVGYKSNGEPILKPISTVWLEHPQKSLCQHGIAFHPINERFYKGKLNTYFGLGVLPAPYDEDGEDLEIYLAHIRDVICSGSEEYYTYLVKWMAHMVQKPEEKPEVAIILKAGQGTGKGSFVSPLGKIISAHYAHPQKADHVVGRFNNILENCVLLFADEFFAGSKKVTDTLKGMITEKTTTIERKGIDPVEVNSFTRIIMASNHENIVSIEKDERRYFYLEVSEHVKQNSQYFDRLHAVIGETESDQSRFAGKLLAYLLDVDLTGYHPRQVPKTEALKLQKLDNLDAADSWIYSVLMRGTFATDSILDNEGTKVSEARLSTSKTIEFLEAWEKRQGRVVFGDKARVVGRILSKLGVNKKDNGSKAKSRFTYEFPPLREMKDRFCEYIGTEIEW</sequence>
<dbReference type="Gene3D" id="3.40.50.300">
    <property type="entry name" value="P-loop containing nucleotide triphosphate hydrolases"/>
    <property type="match status" value="1"/>
</dbReference>
<keyword evidence="2" id="KW-0614">Plasmid</keyword>
<dbReference type="Pfam" id="PF19263">
    <property type="entry name" value="DUF5906"/>
    <property type="match status" value="1"/>
</dbReference>
<protein>
    <submittedName>
        <fullName evidence="2">Predicted integrase</fullName>
    </submittedName>
</protein>
<evidence type="ECO:0000313" key="2">
    <source>
        <dbReference type="EMBL" id="ABB90700.1"/>
    </source>
</evidence>
<evidence type="ECO:0000259" key="1">
    <source>
        <dbReference type="Pfam" id="PF19263"/>
    </source>
</evidence>
<dbReference type="RefSeq" id="WP_012738259.1">
    <property type="nucleotide sequence ID" value="NC_012758.1"/>
</dbReference>
<feature type="domain" description="NrS-1 polymerase-like helicase" evidence="1">
    <location>
        <begin position="197"/>
        <end position="301"/>
    </location>
</feature>
<proteinExistence type="predicted"/>
<accession>Q2V6R2</accession>
<organism evidence="2">
    <name type="scientific">Vibrio vulnificus</name>
    <dbReference type="NCBI Taxonomy" id="672"/>
    <lineage>
        <taxon>Bacteria</taxon>
        <taxon>Pseudomonadati</taxon>
        <taxon>Pseudomonadota</taxon>
        <taxon>Gammaproteobacteria</taxon>
        <taxon>Vibrionales</taxon>
        <taxon>Vibrionaceae</taxon>
        <taxon>Vibrio</taxon>
    </lineage>
</organism>
<name>Q2V6R2_VIBVL</name>
<geneLocation type="plasmid" evidence="2">
    <name>pMP1</name>
</geneLocation>
<dbReference type="SUPFAM" id="SSF52540">
    <property type="entry name" value="P-loop containing nucleoside triphosphate hydrolases"/>
    <property type="match status" value="1"/>
</dbReference>
<reference evidence="2" key="1">
    <citation type="journal article" date="2009" name="Mar. Biotechnol.">
        <title>Complete sequence of plasmid pMP1 from the marine environmental Vibrio vulnificus and location of its replication origin.</title>
        <authorList>
            <person name="Zhang R."/>
            <person name="Gu J.D."/>
        </authorList>
    </citation>
    <scope>NUCLEOTIDE SEQUENCE</scope>
    <source>
        <strain evidence="2">MP-4</strain>
        <plasmid evidence="2">pMP1</plasmid>
    </source>
</reference>
<dbReference type="EMBL" id="DQ288663">
    <property type="protein sequence ID" value="ABB90700.1"/>
    <property type="molecule type" value="Genomic_DNA"/>
</dbReference>